<name>A0A9D4GJJ2_DREPO</name>
<keyword evidence="2" id="KW-1185">Reference proteome</keyword>
<protein>
    <submittedName>
        <fullName evidence="1">Uncharacterized protein</fullName>
    </submittedName>
</protein>
<sequence length="55" mass="6219">MHVTYSVCFHSRDTTVKIWCMDSLRELKSLGGHTGSVTDVLVKPYKEVPNLGRLL</sequence>
<dbReference type="Proteomes" id="UP000828390">
    <property type="component" value="Unassembled WGS sequence"/>
</dbReference>
<organism evidence="1 2">
    <name type="scientific">Dreissena polymorpha</name>
    <name type="common">Zebra mussel</name>
    <name type="synonym">Mytilus polymorpha</name>
    <dbReference type="NCBI Taxonomy" id="45954"/>
    <lineage>
        <taxon>Eukaryota</taxon>
        <taxon>Metazoa</taxon>
        <taxon>Spiralia</taxon>
        <taxon>Lophotrochozoa</taxon>
        <taxon>Mollusca</taxon>
        <taxon>Bivalvia</taxon>
        <taxon>Autobranchia</taxon>
        <taxon>Heteroconchia</taxon>
        <taxon>Euheterodonta</taxon>
        <taxon>Imparidentia</taxon>
        <taxon>Neoheterodontei</taxon>
        <taxon>Myida</taxon>
        <taxon>Dreissenoidea</taxon>
        <taxon>Dreissenidae</taxon>
        <taxon>Dreissena</taxon>
    </lineage>
</organism>
<proteinExistence type="predicted"/>
<reference evidence="1" key="1">
    <citation type="journal article" date="2019" name="bioRxiv">
        <title>The Genome of the Zebra Mussel, Dreissena polymorpha: A Resource for Invasive Species Research.</title>
        <authorList>
            <person name="McCartney M.A."/>
            <person name="Auch B."/>
            <person name="Kono T."/>
            <person name="Mallez S."/>
            <person name="Zhang Y."/>
            <person name="Obille A."/>
            <person name="Becker A."/>
            <person name="Abrahante J.E."/>
            <person name="Garbe J."/>
            <person name="Badalamenti J.P."/>
            <person name="Herman A."/>
            <person name="Mangelson H."/>
            <person name="Liachko I."/>
            <person name="Sullivan S."/>
            <person name="Sone E.D."/>
            <person name="Koren S."/>
            <person name="Silverstein K.A.T."/>
            <person name="Beckman K.B."/>
            <person name="Gohl D.M."/>
        </authorList>
    </citation>
    <scope>NUCLEOTIDE SEQUENCE</scope>
    <source>
        <strain evidence="1">Duluth1</strain>
        <tissue evidence="1">Whole animal</tissue>
    </source>
</reference>
<dbReference type="EMBL" id="JAIWYP010000005">
    <property type="protein sequence ID" value="KAH3818048.1"/>
    <property type="molecule type" value="Genomic_DNA"/>
</dbReference>
<dbReference type="InterPro" id="IPR015943">
    <property type="entry name" value="WD40/YVTN_repeat-like_dom_sf"/>
</dbReference>
<evidence type="ECO:0000313" key="2">
    <source>
        <dbReference type="Proteomes" id="UP000828390"/>
    </source>
</evidence>
<accession>A0A9D4GJJ2</accession>
<dbReference type="AlphaFoldDB" id="A0A9D4GJJ2"/>
<evidence type="ECO:0000313" key="1">
    <source>
        <dbReference type="EMBL" id="KAH3818048.1"/>
    </source>
</evidence>
<dbReference type="Gene3D" id="2.130.10.10">
    <property type="entry name" value="YVTN repeat-like/Quinoprotein amine dehydrogenase"/>
    <property type="match status" value="1"/>
</dbReference>
<reference evidence="1" key="2">
    <citation type="submission" date="2020-11" db="EMBL/GenBank/DDBJ databases">
        <authorList>
            <person name="McCartney M.A."/>
            <person name="Auch B."/>
            <person name="Kono T."/>
            <person name="Mallez S."/>
            <person name="Becker A."/>
            <person name="Gohl D.M."/>
            <person name="Silverstein K.A.T."/>
            <person name="Koren S."/>
            <person name="Bechman K.B."/>
            <person name="Herman A."/>
            <person name="Abrahante J.E."/>
            <person name="Garbe J."/>
        </authorList>
    </citation>
    <scope>NUCLEOTIDE SEQUENCE</scope>
    <source>
        <strain evidence="1">Duluth1</strain>
        <tissue evidence="1">Whole animal</tissue>
    </source>
</reference>
<gene>
    <name evidence="1" type="ORF">DPMN_119636</name>
</gene>
<comment type="caution">
    <text evidence="1">The sequence shown here is derived from an EMBL/GenBank/DDBJ whole genome shotgun (WGS) entry which is preliminary data.</text>
</comment>
<dbReference type="InterPro" id="IPR036322">
    <property type="entry name" value="WD40_repeat_dom_sf"/>
</dbReference>
<dbReference type="SUPFAM" id="SSF50978">
    <property type="entry name" value="WD40 repeat-like"/>
    <property type="match status" value="1"/>
</dbReference>